<accession>A0A6J5N5I2</accession>
<protein>
    <submittedName>
        <fullName evidence="1">Uncharacterized protein</fullName>
    </submittedName>
</protein>
<proteinExistence type="predicted"/>
<reference evidence="1" key="1">
    <citation type="submission" date="2020-04" db="EMBL/GenBank/DDBJ databases">
        <authorList>
            <person name="Chiriac C."/>
            <person name="Salcher M."/>
            <person name="Ghai R."/>
            <person name="Kavagutti S V."/>
        </authorList>
    </citation>
    <scope>NUCLEOTIDE SEQUENCE</scope>
</reference>
<dbReference type="EMBL" id="LR796596">
    <property type="protein sequence ID" value="CAB4153667.1"/>
    <property type="molecule type" value="Genomic_DNA"/>
</dbReference>
<evidence type="ECO:0000313" key="1">
    <source>
        <dbReference type="EMBL" id="CAB4153667.1"/>
    </source>
</evidence>
<sequence>MAALLDFGQYIGGNDNIQLEITFPSNQKTNIYNFGESVAGWTFYLDYQTVVASGVTYDRLTGAPNFATTTLIGTFPTGIIDVETYINILDEAAGIVAITIPGGLYTGAVVPDARSHNPITIVGITWTTTDSPPKIQTHRWGLLQSWEPGVPPGDPVFESDYIPVVIGA</sequence>
<gene>
    <name evidence="1" type="ORF">UFOVP635_17</name>
</gene>
<organism evidence="1">
    <name type="scientific">uncultured Caudovirales phage</name>
    <dbReference type="NCBI Taxonomy" id="2100421"/>
    <lineage>
        <taxon>Viruses</taxon>
        <taxon>Duplodnaviria</taxon>
        <taxon>Heunggongvirae</taxon>
        <taxon>Uroviricota</taxon>
        <taxon>Caudoviricetes</taxon>
        <taxon>Peduoviridae</taxon>
        <taxon>Maltschvirus</taxon>
        <taxon>Maltschvirus maltsch</taxon>
    </lineage>
</organism>
<name>A0A6J5N5I2_9CAUD</name>